<protein>
    <submittedName>
        <fullName evidence="9">Electron transfer flavoprotein subunit alpha/FixB family protein</fullName>
    </submittedName>
    <submittedName>
        <fullName evidence="8">Electron transfer flavoprotein, alpha subunit</fullName>
    </submittedName>
</protein>
<dbReference type="AlphaFoldDB" id="A0A1R4JHG8"/>
<dbReference type="GO" id="GO:0033539">
    <property type="term" value="P:fatty acid beta-oxidation using acyl-CoA dehydrogenase"/>
    <property type="evidence" value="ECO:0007669"/>
    <property type="project" value="TreeGrafter"/>
</dbReference>
<keyword evidence="11" id="KW-1185">Reference proteome</keyword>
<dbReference type="InterPro" id="IPR014729">
    <property type="entry name" value="Rossmann-like_a/b/a_fold"/>
</dbReference>
<dbReference type="FunFam" id="3.40.50.1220:FF:000001">
    <property type="entry name" value="Electron transfer flavoprotein, alpha subunit"/>
    <property type="match status" value="1"/>
</dbReference>
<dbReference type="RefSeq" id="WP_067190789.1">
    <property type="nucleotide sequence ID" value="NZ_FUKP01000060.1"/>
</dbReference>
<evidence type="ECO:0000256" key="1">
    <source>
        <dbReference type="ARBA" id="ARBA00005817"/>
    </source>
</evidence>
<dbReference type="GO" id="GO:0009055">
    <property type="term" value="F:electron transfer activity"/>
    <property type="evidence" value="ECO:0007669"/>
    <property type="project" value="InterPro"/>
</dbReference>
<feature type="binding site" evidence="6">
    <location>
        <position position="225"/>
    </location>
    <ligand>
        <name>FAD</name>
        <dbReference type="ChEBI" id="CHEBI:57692"/>
    </ligand>
</feature>
<keyword evidence="3" id="KW-0285">Flavoprotein</keyword>
<dbReference type="PANTHER" id="PTHR43153:SF1">
    <property type="entry name" value="ELECTRON TRANSFER FLAVOPROTEIN SUBUNIT ALPHA, MITOCHONDRIAL"/>
    <property type="match status" value="1"/>
</dbReference>
<sequence length="336" mass="33872">MTETVNTAANSGAPVLVLAELNADGELRASAAGLLGAAATVGVPVAVVVGAPGKAEDAAARLGELGATAVHTLETEDAATRMGSAAVAALATVVGQTNPVAVLLPNTPESRAIAGRLSVRVGGPVCADAVGLRWADDEVIAQHSIFGGDIQSESTGEGGPRIITVRGGSIDARAEAVASPQITAIDAGSLPQVTAGAEIREVSPRQQTSSRPELRGAKVVVSGGRGVGSEEGFAVVEQLADELGAAVGASRAAVDAGYTPAERQVGQTGVIVSPDLYIALGISGAIQHRAGMQTAKTIVAVDKNEDAEIFEIADFSIVGDLFEVVPQLIEQIRARR</sequence>
<dbReference type="SUPFAM" id="SSF52402">
    <property type="entry name" value="Adenine nucleotide alpha hydrolases-like"/>
    <property type="match status" value="1"/>
</dbReference>
<evidence type="ECO:0000256" key="3">
    <source>
        <dbReference type="ARBA" id="ARBA00022630"/>
    </source>
</evidence>
<reference evidence="9 11" key="2">
    <citation type="submission" date="2019-03" db="EMBL/GenBank/DDBJ databases">
        <title>Reclassification of Micrococcus aloeverae and Micrococcus yunnanensis as later heterotypic synonyms of Micrococcus luteus.</title>
        <authorList>
            <person name="Huang C.-H."/>
        </authorList>
    </citation>
    <scope>NUCLEOTIDE SEQUENCE [LARGE SCALE GENOMIC DNA]</scope>
    <source>
        <strain evidence="9 11">BCRC 12151</strain>
    </source>
</reference>
<feature type="binding site" evidence="6">
    <location>
        <begin position="250"/>
        <end position="251"/>
    </location>
    <ligand>
        <name>FAD</name>
        <dbReference type="ChEBI" id="CHEBI:57692"/>
    </ligand>
</feature>
<evidence type="ECO:0000313" key="9">
    <source>
        <dbReference type="EMBL" id="TFH99626.1"/>
    </source>
</evidence>
<dbReference type="Pfam" id="PF01012">
    <property type="entry name" value="ETF"/>
    <property type="match status" value="1"/>
</dbReference>
<dbReference type="Proteomes" id="UP000196230">
    <property type="component" value="Unassembled WGS sequence"/>
</dbReference>
<comment type="subunit">
    <text evidence="2">Heterodimer of an alpha and a beta subunit.</text>
</comment>
<evidence type="ECO:0000256" key="2">
    <source>
        <dbReference type="ARBA" id="ARBA00011355"/>
    </source>
</evidence>
<feature type="domain" description="Electron transfer flavoprotein alpha/beta-subunit N-terminal" evidence="7">
    <location>
        <begin position="15"/>
        <end position="202"/>
    </location>
</feature>
<dbReference type="Gene3D" id="3.40.50.1220">
    <property type="entry name" value="TPP-binding domain"/>
    <property type="match status" value="1"/>
</dbReference>
<dbReference type="GO" id="GO:0050660">
    <property type="term" value="F:flavin adenine dinucleotide binding"/>
    <property type="evidence" value="ECO:0007669"/>
    <property type="project" value="InterPro"/>
</dbReference>
<dbReference type="InterPro" id="IPR029035">
    <property type="entry name" value="DHS-like_NAD/FAD-binding_dom"/>
</dbReference>
<organism evidence="8 10">
    <name type="scientific">Micrococcus lylae</name>
    <dbReference type="NCBI Taxonomy" id="1273"/>
    <lineage>
        <taxon>Bacteria</taxon>
        <taxon>Bacillati</taxon>
        <taxon>Actinomycetota</taxon>
        <taxon>Actinomycetes</taxon>
        <taxon>Micrococcales</taxon>
        <taxon>Micrococcaceae</taxon>
        <taxon>Micrococcus</taxon>
    </lineage>
</organism>
<dbReference type="Pfam" id="PF00766">
    <property type="entry name" value="ETF_alpha"/>
    <property type="match status" value="1"/>
</dbReference>
<dbReference type="InterPro" id="IPR014731">
    <property type="entry name" value="ETF_asu_C"/>
</dbReference>
<evidence type="ECO:0000313" key="10">
    <source>
        <dbReference type="Proteomes" id="UP000196230"/>
    </source>
</evidence>
<dbReference type="PANTHER" id="PTHR43153">
    <property type="entry name" value="ELECTRON TRANSFER FLAVOPROTEIN ALPHA"/>
    <property type="match status" value="1"/>
</dbReference>
<dbReference type="EMBL" id="SPKT01000008">
    <property type="protein sequence ID" value="TFH99626.1"/>
    <property type="molecule type" value="Genomic_DNA"/>
</dbReference>
<evidence type="ECO:0000313" key="8">
    <source>
        <dbReference type="EMBL" id="SJN31458.1"/>
    </source>
</evidence>
<feature type="binding site" evidence="6">
    <location>
        <begin position="264"/>
        <end position="268"/>
    </location>
    <ligand>
        <name>FAD</name>
        <dbReference type="ChEBI" id="CHEBI:57692"/>
    </ligand>
</feature>
<evidence type="ECO:0000259" key="7">
    <source>
        <dbReference type="SMART" id="SM00893"/>
    </source>
</evidence>
<dbReference type="SMART" id="SM00893">
    <property type="entry name" value="ETF"/>
    <property type="match status" value="1"/>
</dbReference>
<accession>A0A1R4JHG8</accession>
<gene>
    <name evidence="9" type="ORF">E4A49_05505</name>
    <name evidence="8" type="ORF">FM125_08545</name>
</gene>
<feature type="binding site" evidence="6">
    <location>
        <begin position="281"/>
        <end position="288"/>
    </location>
    <ligand>
        <name>FAD</name>
        <dbReference type="ChEBI" id="CHEBI:57692"/>
    </ligand>
</feature>
<comment type="similarity">
    <text evidence="1">Belongs to the ETF alpha-subunit/FixB family.</text>
</comment>
<dbReference type="Gene3D" id="3.40.50.620">
    <property type="entry name" value="HUPs"/>
    <property type="match status" value="1"/>
</dbReference>
<dbReference type="OrthoDB" id="9770286at2"/>
<comment type="cofactor">
    <cofactor evidence="6">
        <name>FAD</name>
        <dbReference type="ChEBI" id="CHEBI:57692"/>
    </cofactor>
    <text evidence="6">Binds 1 FAD per dimer.</text>
</comment>
<reference evidence="8 10" key="1">
    <citation type="submission" date="2017-02" db="EMBL/GenBank/DDBJ databases">
        <authorList>
            <person name="Peterson S.W."/>
        </authorList>
    </citation>
    <scope>NUCLEOTIDE SEQUENCE [LARGE SCALE GENOMIC DNA]</scope>
    <source>
        <strain evidence="8 10">2B3F</strain>
    </source>
</reference>
<keyword evidence="4 6" id="KW-0274">FAD</keyword>
<dbReference type="InterPro" id="IPR001308">
    <property type="entry name" value="ETF_a/FixB"/>
</dbReference>
<dbReference type="PIRSF" id="PIRSF000089">
    <property type="entry name" value="Electra_flavoP_a"/>
    <property type="match status" value="1"/>
</dbReference>
<evidence type="ECO:0000256" key="6">
    <source>
        <dbReference type="PIRSR" id="PIRSR000089-1"/>
    </source>
</evidence>
<dbReference type="Proteomes" id="UP000297477">
    <property type="component" value="Unassembled WGS sequence"/>
</dbReference>
<dbReference type="EMBL" id="FUKP01000060">
    <property type="protein sequence ID" value="SJN31458.1"/>
    <property type="molecule type" value="Genomic_DNA"/>
</dbReference>
<evidence type="ECO:0000256" key="5">
    <source>
        <dbReference type="ARBA" id="ARBA00025649"/>
    </source>
</evidence>
<proteinExistence type="inferred from homology"/>
<comment type="function">
    <text evidence="5">The electron transfer flavoprotein serves as a specific electron acceptor for other dehydrogenases. It transfers the electrons to the main respiratory chain via ETF-ubiquinone oxidoreductase (ETF dehydrogenase).</text>
</comment>
<evidence type="ECO:0000256" key="4">
    <source>
        <dbReference type="ARBA" id="ARBA00022827"/>
    </source>
</evidence>
<evidence type="ECO:0000313" key="11">
    <source>
        <dbReference type="Proteomes" id="UP000297477"/>
    </source>
</evidence>
<name>A0A1R4JHG8_9MICC</name>
<dbReference type="SUPFAM" id="SSF52467">
    <property type="entry name" value="DHS-like NAD/FAD-binding domain"/>
    <property type="match status" value="1"/>
</dbReference>
<dbReference type="InterPro" id="IPR014730">
    <property type="entry name" value="ETF_a/b_N"/>
</dbReference>